<dbReference type="Pfam" id="PF01764">
    <property type="entry name" value="Lipase_3"/>
    <property type="match status" value="1"/>
</dbReference>
<dbReference type="SUPFAM" id="SSF53474">
    <property type="entry name" value="alpha/beta-Hydrolases"/>
    <property type="match status" value="1"/>
</dbReference>
<evidence type="ECO:0000313" key="9">
    <source>
        <dbReference type="EMBL" id="KAJ8753485.1"/>
    </source>
</evidence>
<dbReference type="CDD" id="cd00519">
    <property type="entry name" value="Lipase_3"/>
    <property type="match status" value="1"/>
</dbReference>
<feature type="domain" description="EDS1 EP" evidence="8">
    <location>
        <begin position="409"/>
        <end position="593"/>
    </location>
</feature>
<feature type="domain" description="Fungal lipase-type" evidence="7">
    <location>
        <begin position="88"/>
        <end position="199"/>
    </location>
</feature>
<dbReference type="GO" id="GO:0006629">
    <property type="term" value="P:lipid metabolic process"/>
    <property type="evidence" value="ECO:0007669"/>
    <property type="project" value="InterPro"/>
</dbReference>
<accession>A0AAV8SN67</accession>
<evidence type="ECO:0000256" key="3">
    <source>
        <dbReference type="ARBA" id="ARBA00022490"/>
    </source>
</evidence>
<evidence type="ECO:0000259" key="7">
    <source>
        <dbReference type="Pfam" id="PF01764"/>
    </source>
</evidence>
<dbReference type="PANTHER" id="PTHR47090">
    <property type="entry name" value="PROTEIN EDS1-RELATED"/>
    <property type="match status" value="1"/>
</dbReference>
<comment type="caution">
    <text evidence="9">The sequence shown here is derived from an EMBL/GenBank/DDBJ whole genome shotgun (WGS) entry which is preliminary data.</text>
</comment>
<dbReference type="InterPro" id="IPR029058">
    <property type="entry name" value="AB_hydrolase_fold"/>
</dbReference>
<dbReference type="InterPro" id="IPR041266">
    <property type="entry name" value="EDS1_EP"/>
</dbReference>
<dbReference type="Pfam" id="PF18117">
    <property type="entry name" value="EDS1_EP"/>
    <property type="match status" value="1"/>
</dbReference>
<keyword evidence="4" id="KW-0378">Hydrolase</keyword>
<dbReference type="Proteomes" id="UP001159364">
    <property type="component" value="Linkage Group LG10"/>
</dbReference>
<keyword evidence="3" id="KW-0963">Cytoplasm</keyword>
<dbReference type="GO" id="GO:0005737">
    <property type="term" value="C:cytoplasm"/>
    <property type="evidence" value="ECO:0007669"/>
    <property type="project" value="UniProtKB-SubCell"/>
</dbReference>
<protein>
    <submittedName>
        <fullName evidence="9">Uncharacterized protein</fullName>
    </submittedName>
</protein>
<dbReference type="AlphaFoldDB" id="A0AAV8SN67"/>
<reference evidence="9 10" key="1">
    <citation type="submission" date="2021-09" db="EMBL/GenBank/DDBJ databases">
        <title>Genomic insights and catalytic innovation underlie evolution of tropane alkaloids biosynthesis.</title>
        <authorList>
            <person name="Wang Y.-J."/>
            <person name="Tian T."/>
            <person name="Huang J.-P."/>
            <person name="Huang S.-X."/>
        </authorList>
    </citation>
    <scope>NUCLEOTIDE SEQUENCE [LARGE SCALE GENOMIC DNA]</scope>
    <source>
        <strain evidence="9">KIB-2018</strain>
        <tissue evidence="9">Leaf</tissue>
    </source>
</reference>
<dbReference type="InterPro" id="IPR044214">
    <property type="entry name" value="EDS1-like"/>
</dbReference>
<evidence type="ECO:0000259" key="8">
    <source>
        <dbReference type="Pfam" id="PF18117"/>
    </source>
</evidence>
<comment type="subcellular location">
    <subcellularLocation>
        <location evidence="2">Cytoplasm</location>
    </subcellularLocation>
    <subcellularLocation>
        <location evidence="1">Nucleus</location>
    </subcellularLocation>
</comment>
<dbReference type="GO" id="GO:0006952">
    <property type="term" value="P:defense response"/>
    <property type="evidence" value="ECO:0007669"/>
    <property type="project" value="UniProtKB-KW"/>
</dbReference>
<keyword evidence="10" id="KW-1185">Reference proteome</keyword>
<dbReference type="GO" id="GO:0005634">
    <property type="term" value="C:nucleus"/>
    <property type="evidence" value="ECO:0007669"/>
    <property type="project" value="UniProtKB-SubCell"/>
</dbReference>
<evidence type="ECO:0000256" key="6">
    <source>
        <dbReference type="ARBA" id="ARBA00023242"/>
    </source>
</evidence>
<proteinExistence type="predicted"/>
<evidence type="ECO:0000256" key="4">
    <source>
        <dbReference type="ARBA" id="ARBA00022801"/>
    </source>
</evidence>
<organism evidence="9 10">
    <name type="scientific">Erythroxylum novogranatense</name>
    <dbReference type="NCBI Taxonomy" id="1862640"/>
    <lineage>
        <taxon>Eukaryota</taxon>
        <taxon>Viridiplantae</taxon>
        <taxon>Streptophyta</taxon>
        <taxon>Embryophyta</taxon>
        <taxon>Tracheophyta</taxon>
        <taxon>Spermatophyta</taxon>
        <taxon>Magnoliopsida</taxon>
        <taxon>eudicotyledons</taxon>
        <taxon>Gunneridae</taxon>
        <taxon>Pentapetalae</taxon>
        <taxon>rosids</taxon>
        <taxon>fabids</taxon>
        <taxon>Malpighiales</taxon>
        <taxon>Erythroxylaceae</taxon>
        <taxon>Erythroxylum</taxon>
    </lineage>
</organism>
<dbReference type="Gene3D" id="3.40.50.1820">
    <property type="entry name" value="alpha/beta hydrolase"/>
    <property type="match status" value="1"/>
</dbReference>
<evidence type="ECO:0000313" key="10">
    <source>
        <dbReference type="Proteomes" id="UP001159364"/>
    </source>
</evidence>
<evidence type="ECO:0000256" key="2">
    <source>
        <dbReference type="ARBA" id="ARBA00004496"/>
    </source>
</evidence>
<evidence type="ECO:0000256" key="1">
    <source>
        <dbReference type="ARBA" id="ARBA00004123"/>
    </source>
</evidence>
<dbReference type="EMBL" id="JAIWQS010000010">
    <property type="protein sequence ID" value="KAJ8753485.1"/>
    <property type="molecule type" value="Genomic_DNA"/>
</dbReference>
<gene>
    <name evidence="9" type="ORF">K2173_022726</name>
</gene>
<dbReference type="GO" id="GO:0016787">
    <property type="term" value="F:hydrolase activity"/>
    <property type="evidence" value="ECO:0007669"/>
    <property type="project" value="UniProtKB-KW"/>
</dbReference>
<name>A0AAV8SN67_9ROSI</name>
<evidence type="ECO:0000256" key="5">
    <source>
        <dbReference type="ARBA" id="ARBA00022821"/>
    </source>
</evidence>
<dbReference type="PANTHER" id="PTHR47090:SF2">
    <property type="entry name" value="PROTEIN EDS1-RELATED"/>
    <property type="match status" value="1"/>
</dbReference>
<keyword evidence="6" id="KW-0539">Nucleus</keyword>
<sequence>MASVRLVDNIGVGEEVIRKACKIAMKTHKSPEKQYLSEKLRNSSAVVFSFPARNWLVNEWFQGSPFGTTKVDVDLDLFSSLKYIGLNEKATVNDAFLRRFKAVLDNPKFINEVEAAVRDGKQVVFTGHSLGGPIAILATIWFLEMYQRSSPPRAEPICLTFGSPLVGDKIMNHALMRENWSRYFIHFVMRYDIVPRISLSPLSSIQQQLQQILNFFNPKSHSYKQEPVQEAPVFYETVIRNASSVASYTAAKMMGSSNLMLETVSNIIELSPYRPFGTYIFCAGNQKRIMIKNSDAILQLLFYSSQLSSLVERDSIALRSIKDHLNYVNELQESSAMQTVTLLDDNHLEKLPLSSDGVNNEMVCIALNDLGLSSRARLCLRAAEELEKQKKRNQEAIDKKRGDIETQLKKLEAYKSKCELNKIGYYDAFKISRSEDDFKANIARLELAGIWDEIVEMLKRYELPDNFEAQEEWINLGTRYRHISEPLDIANYYRHLKNEDTGAYMKRGRPRRYQCTQRWREHAKRMTSPSLESCFWAEVEELCLKTTTRPETEESIMRQINELKKWIESGEIGKDVLLEDSTFMKLLKQHSLANMVQNL</sequence>
<keyword evidence="5" id="KW-0611">Plant defense</keyword>
<dbReference type="InterPro" id="IPR002921">
    <property type="entry name" value="Fungal_lipase-type"/>
</dbReference>